<comment type="caution">
    <text evidence="1">The sequence shown here is derived from an EMBL/GenBank/DDBJ whole genome shotgun (WGS) entry which is preliminary data.</text>
</comment>
<gene>
    <name evidence="1" type="ORF">ENI35_07095</name>
</gene>
<sequence length="369" mass="43691">MNQVEIIPVEDKKQLDTFVKIPWKIYKDNPYWVPPLISERKTFLNPKKNPFFSHATVKLFLAYKAKEPVGRIAAVIDRQYIRYYQEKVGYFGLFETLKDYSIAISLFNEVEKFLKGHGMKKILGPLNLSTNHECGLLIEGFDYPPVVMMPYNPPYYKKYIEKSGFKKAQDLCSYYVDFNHVDERVFKRVEQKAARKNLTVRKIKINDPEEIKKIREVYNDAWGKNWGFVPLTDEEFFYLAKELKKLVIPDLALVVEKDGKIVGFNLSIWDINPILKKLNGRLFPFGIFKWLYYSRKLTFVRGITLGISEQYRYILGPLLFLKLLEISKQKGFLRWEIGWVLENNVIVQNIFKKINAKLYKKYRIFVKEL</sequence>
<dbReference type="InterPro" id="IPR039968">
    <property type="entry name" value="BcerS-like"/>
</dbReference>
<organism evidence="1">
    <name type="scientific">Desulfofervidus auxilii</name>
    <dbReference type="NCBI Taxonomy" id="1621989"/>
    <lineage>
        <taxon>Bacteria</taxon>
        <taxon>Pseudomonadati</taxon>
        <taxon>Thermodesulfobacteriota</taxon>
        <taxon>Candidatus Desulfofervidia</taxon>
        <taxon>Candidatus Desulfofervidales</taxon>
        <taxon>Candidatus Desulfofervidaceae</taxon>
        <taxon>Candidatus Desulfofervidus</taxon>
    </lineage>
</organism>
<dbReference type="InterPro" id="IPR016181">
    <property type="entry name" value="Acyl_CoA_acyltransferase"/>
</dbReference>
<dbReference type="Gene3D" id="3.40.630.30">
    <property type="match status" value="1"/>
</dbReference>
<evidence type="ECO:0000313" key="1">
    <source>
        <dbReference type="EMBL" id="HEC68551.1"/>
    </source>
</evidence>
<proteinExistence type="predicted"/>
<dbReference type="AlphaFoldDB" id="A0A7C1ZRY2"/>
<dbReference type="EMBL" id="DRIH01000257">
    <property type="protein sequence ID" value="HEC68551.1"/>
    <property type="molecule type" value="Genomic_DNA"/>
</dbReference>
<dbReference type="PANTHER" id="PTHR41368:SF1">
    <property type="entry name" value="PROTEIN YGHO"/>
    <property type="match status" value="1"/>
</dbReference>
<dbReference type="SUPFAM" id="SSF55729">
    <property type="entry name" value="Acyl-CoA N-acyltransferases (Nat)"/>
    <property type="match status" value="1"/>
</dbReference>
<dbReference type="Proteomes" id="UP000885738">
    <property type="component" value="Unassembled WGS sequence"/>
</dbReference>
<dbReference type="PANTHER" id="PTHR41368">
    <property type="entry name" value="PROTEIN YGHO"/>
    <property type="match status" value="1"/>
</dbReference>
<name>A0A7C1ZRY2_DESA2</name>
<reference evidence="1" key="1">
    <citation type="journal article" date="2020" name="mSystems">
        <title>Genome- and Community-Level Interaction Insights into Carbon Utilization and Element Cycling Functions of Hydrothermarchaeota in Hydrothermal Sediment.</title>
        <authorList>
            <person name="Zhou Z."/>
            <person name="Liu Y."/>
            <person name="Xu W."/>
            <person name="Pan J."/>
            <person name="Luo Z.H."/>
            <person name="Li M."/>
        </authorList>
    </citation>
    <scope>NUCLEOTIDE SEQUENCE [LARGE SCALE GENOMIC DNA]</scope>
    <source>
        <strain evidence="1">HyVt-389</strain>
    </source>
</reference>
<protein>
    <submittedName>
        <fullName evidence="1">N-acetyltransferase</fullName>
    </submittedName>
</protein>
<accession>A0A7C1ZRY2</accession>